<dbReference type="InterPro" id="IPR012677">
    <property type="entry name" value="Nucleotide-bd_a/b_plait_sf"/>
</dbReference>
<accession>A0A023AYW6</accession>
<dbReference type="PANTHER" id="PTHR18806:SF4">
    <property type="entry name" value="RNA-BINDING PROTEIN 25"/>
    <property type="match status" value="1"/>
</dbReference>
<dbReference type="RefSeq" id="XP_011132972.1">
    <property type="nucleotide sequence ID" value="XM_011134670.1"/>
</dbReference>
<feature type="compositionally biased region" description="Basic and acidic residues" evidence="2">
    <location>
        <begin position="344"/>
        <end position="378"/>
    </location>
</feature>
<dbReference type="EMBL" id="AFNH02001172">
    <property type="protein sequence ID" value="EZG43851.1"/>
    <property type="molecule type" value="Genomic_DNA"/>
</dbReference>
<evidence type="ECO:0000256" key="1">
    <source>
        <dbReference type="PROSITE-ProRule" id="PRU00176"/>
    </source>
</evidence>
<organism evidence="4 5">
    <name type="scientific">Gregarina niphandrodes</name>
    <name type="common">Septate eugregarine</name>
    <dbReference type="NCBI Taxonomy" id="110365"/>
    <lineage>
        <taxon>Eukaryota</taxon>
        <taxon>Sar</taxon>
        <taxon>Alveolata</taxon>
        <taxon>Apicomplexa</taxon>
        <taxon>Conoidasida</taxon>
        <taxon>Gregarinasina</taxon>
        <taxon>Eugregarinorida</taxon>
        <taxon>Gregarinidae</taxon>
        <taxon>Gregarina</taxon>
    </lineage>
</organism>
<feature type="region of interest" description="Disordered" evidence="2">
    <location>
        <begin position="341"/>
        <end position="426"/>
    </location>
</feature>
<dbReference type="OrthoDB" id="446269at2759"/>
<dbReference type="PROSITE" id="PS50102">
    <property type="entry name" value="RRM"/>
    <property type="match status" value="1"/>
</dbReference>
<dbReference type="GeneID" id="22915465"/>
<dbReference type="GO" id="GO:0005681">
    <property type="term" value="C:spliceosomal complex"/>
    <property type="evidence" value="ECO:0007669"/>
    <property type="project" value="TreeGrafter"/>
</dbReference>
<dbReference type="Gene3D" id="3.30.70.330">
    <property type="match status" value="1"/>
</dbReference>
<feature type="domain" description="RRM" evidence="3">
    <location>
        <begin position="26"/>
        <end position="104"/>
    </location>
</feature>
<dbReference type="Pfam" id="PF00076">
    <property type="entry name" value="RRM_1"/>
    <property type="match status" value="1"/>
</dbReference>
<dbReference type="CDD" id="cd12446">
    <property type="entry name" value="RRM_RBM25"/>
    <property type="match status" value="1"/>
</dbReference>
<dbReference type="InterPro" id="IPR052768">
    <property type="entry name" value="RBM25"/>
</dbReference>
<comment type="caution">
    <text evidence="4">The sequence shown here is derived from an EMBL/GenBank/DDBJ whole genome shotgun (WGS) entry which is preliminary data.</text>
</comment>
<evidence type="ECO:0000256" key="2">
    <source>
        <dbReference type="SAM" id="MobiDB-lite"/>
    </source>
</evidence>
<dbReference type="InterPro" id="IPR035979">
    <property type="entry name" value="RBD_domain_sf"/>
</dbReference>
<dbReference type="InterPro" id="IPR002483">
    <property type="entry name" value="PWI_dom"/>
</dbReference>
<feature type="compositionally biased region" description="Polar residues" evidence="2">
    <location>
        <begin position="396"/>
        <end position="407"/>
    </location>
</feature>
<dbReference type="Pfam" id="PF01480">
    <property type="entry name" value="PWI"/>
    <property type="match status" value="1"/>
</dbReference>
<reference evidence="4" key="1">
    <citation type="submission" date="2013-12" db="EMBL/GenBank/DDBJ databases">
        <authorList>
            <person name="Omoto C.K."/>
            <person name="Sibley D."/>
            <person name="Venepally P."/>
            <person name="Hadjithomas M."/>
            <person name="Karamycheva S."/>
            <person name="Brunk B."/>
            <person name="Roos D."/>
            <person name="Caler E."/>
            <person name="Lorenzi H."/>
        </authorList>
    </citation>
    <scope>NUCLEOTIDE SEQUENCE</scope>
</reference>
<evidence type="ECO:0000259" key="3">
    <source>
        <dbReference type="PROSITE" id="PS50102"/>
    </source>
</evidence>
<dbReference type="InterPro" id="IPR000504">
    <property type="entry name" value="RRM_dom"/>
</dbReference>
<evidence type="ECO:0000313" key="4">
    <source>
        <dbReference type="EMBL" id="EZG43851.1"/>
    </source>
</evidence>
<gene>
    <name evidence="4" type="ORF">GNI_157330</name>
</gene>
<name>A0A023AYW6_GRENI</name>
<dbReference type="AlphaFoldDB" id="A0A023AYW6"/>
<feature type="compositionally biased region" description="Basic and acidic residues" evidence="2">
    <location>
        <begin position="199"/>
        <end position="210"/>
    </location>
</feature>
<protein>
    <submittedName>
        <fullName evidence="4">RNA recognition motif protein</fullName>
    </submittedName>
</protein>
<keyword evidence="5" id="KW-1185">Reference proteome</keyword>
<dbReference type="SUPFAM" id="SSF54928">
    <property type="entry name" value="RNA-binding domain, RBD"/>
    <property type="match status" value="1"/>
</dbReference>
<dbReference type="Proteomes" id="UP000019763">
    <property type="component" value="Unassembled WGS sequence"/>
</dbReference>
<sequence length="532" mass="60695">MIPPPEDSEIRRPVALKTTGLSERLDPVYIGHLPKDLTDDLLKKILTECGVVVKIVRSRTPKTDELASFGLVELDNVESVWKVINMINDLEVIGSKLVVKCPAKTREMVDRWHNNRSYHLYKNNPSWSQEQIDAEFLAAEEPLRESIRSTVKAVEEAVAKAKAEKEADDKARASRLELMRQRLIERKAESEEQAASKRQRMEERKKEKTAPDSSLPSELVARQKHRVDAYLRKKQDFLKHLEEAKQNWPKTLDGLRKKAERREEDIIYRWSKAIPSAREAWNQLKADLEGYSAVLTVSYACSNGTSPLYDLEPKLASEASRLSTDCHDIPTARYWTHKVNSAREGMRRSEREDELSKEGERLKEDELSKKDERLKEESVDQPSPEEDELPDKPSQEHQPSSQGNQSGKEFLFSEIGNGDSPSGASGDAARLAAIKAHMQKVDQAADSEIDWARLSRTGLFVEGELRAWLVERTTEFVGAEDAEDMAEFILDQFPPRADQPPTEESLATEMREFLDVETDQFVKALWTRIKQC</sequence>
<dbReference type="SMART" id="SM00360">
    <property type="entry name" value="RRM"/>
    <property type="match status" value="1"/>
</dbReference>
<dbReference type="VEuPathDB" id="CryptoDB:GNI_157330"/>
<feature type="region of interest" description="Disordered" evidence="2">
    <location>
        <begin position="187"/>
        <end position="219"/>
    </location>
</feature>
<dbReference type="InterPro" id="IPR034268">
    <property type="entry name" value="RBM25_RRM"/>
</dbReference>
<dbReference type="PANTHER" id="PTHR18806">
    <property type="entry name" value="RBM25 PROTEIN"/>
    <property type="match status" value="1"/>
</dbReference>
<keyword evidence="1" id="KW-0694">RNA-binding</keyword>
<proteinExistence type="predicted"/>
<evidence type="ECO:0000313" key="5">
    <source>
        <dbReference type="Proteomes" id="UP000019763"/>
    </source>
</evidence>
<dbReference type="Gene3D" id="1.20.1390.10">
    <property type="entry name" value="PWI domain"/>
    <property type="match status" value="1"/>
</dbReference>
<dbReference type="GO" id="GO:0003729">
    <property type="term" value="F:mRNA binding"/>
    <property type="evidence" value="ECO:0007669"/>
    <property type="project" value="TreeGrafter"/>
</dbReference>